<organism evidence="2 3">
    <name type="scientific">Tepidimonas taiwanensis</name>
    <dbReference type="NCBI Taxonomy" id="307486"/>
    <lineage>
        <taxon>Bacteria</taxon>
        <taxon>Pseudomonadati</taxon>
        <taxon>Pseudomonadota</taxon>
        <taxon>Betaproteobacteria</taxon>
        <taxon>Burkholderiales</taxon>
        <taxon>Tepidimonas</taxon>
    </lineage>
</organism>
<dbReference type="OrthoDB" id="5688397at2"/>
<keyword evidence="1" id="KW-0812">Transmembrane</keyword>
<dbReference type="AlphaFoldDB" id="A0A554X136"/>
<protein>
    <submittedName>
        <fullName evidence="2">Site-specific recombinase</fullName>
    </submittedName>
</protein>
<dbReference type="RefSeq" id="WP_143898375.1">
    <property type="nucleotide sequence ID" value="NZ_CP083911.1"/>
</dbReference>
<comment type="caution">
    <text evidence="2">The sequence shown here is derived from an EMBL/GenBank/DDBJ whole genome shotgun (WGS) entry which is preliminary data.</text>
</comment>
<evidence type="ECO:0000313" key="3">
    <source>
        <dbReference type="Proteomes" id="UP000317763"/>
    </source>
</evidence>
<keyword evidence="3" id="KW-1185">Reference proteome</keyword>
<keyword evidence="1" id="KW-1133">Transmembrane helix</keyword>
<dbReference type="PIRSF" id="PIRSF015380">
    <property type="entry name" value="Site-sp_rcmb"/>
    <property type="match status" value="1"/>
</dbReference>
<name>A0A554X136_9BURK</name>
<dbReference type="STRING" id="307486.GCA_000807215_00534"/>
<evidence type="ECO:0000313" key="2">
    <source>
        <dbReference type="EMBL" id="TSE29540.1"/>
    </source>
</evidence>
<dbReference type="Proteomes" id="UP000317763">
    <property type="component" value="Unassembled WGS sequence"/>
</dbReference>
<proteinExistence type="predicted"/>
<dbReference type="EMBL" id="VJOM01000033">
    <property type="protein sequence ID" value="TSE29540.1"/>
    <property type="molecule type" value="Genomic_DNA"/>
</dbReference>
<feature type="transmembrane region" description="Helical" evidence="1">
    <location>
        <begin position="603"/>
        <end position="626"/>
    </location>
</feature>
<dbReference type="Pfam" id="PF10136">
    <property type="entry name" value="SpecificRecomb"/>
    <property type="match status" value="1"/>
</dbReference>
<sequence length="665" mass="73461">MHVNPDAPSAAAAAAVPPAVRTLPDPTQRAARHVWWRAWAAWLRAGGAVPESRRRFEAWVAQLAQDPAQARAVRRLWWHTLQDLELAPWLADEGIAQQPSWSAEAMLRLRQHWLPVAPTTRDAHTLLLWIFDDPRDERWLRALPRHALQRLFTLMATDTEAPRAREQWTAWVLDALHLCALRVAETGTQPDLRQRMGEGARRLRVFLDLPSRVAALRDALAAGDAEAAHRAEQALRAALDEARHAAYTAYGHLQEAGVAMSVVFALRQLRLRVLRAKLLLRLLRSPDPARATLHMLARLVRQGHEARSVRALWLQLSQLLAERVSQRSAETGEHYITRTAAEYRAMLWRAAGGGAVLGLTTWCKFLLGGLGLAAFWAGLAAGLNYAFWFVVIMLLHLTVATKQPAMTAPAMAARLKDLHSREAVLRFVDEVAHLVRSQSAAVIGNVVAVIPAVWALHALHVAWTGAPLIETAQAEYVLAKHQLLGPTLLLAAGTGVLLFASSQIAGWVENAFVLHRLHEALAHHPRSVALLGAKRAQAWAEWWRTNISGLAANISLGLLLGLAPVALQFFGIPFDVRHVTLVTGQMAAAALSLGADVWARPDWWLAVAATALVGPINVAVSFYLALRLALRAQGVNHVNRERIAQALRHRWRRAPGSFFWPPRSA</sequence>
<accession>A0A554X136</accession>
<feature type="transmembrane region" description="Helical" evidence="1">
    <location>
        <begin position="483"/>
        <end position="508"/>
    </location>
</feature>
<gene>
    <name evidence="2" type="ORF">Ttaiw_02261</name>
</gene>
<evidence type="ECO:0000256" key="1">
    <source>
        <dbReference type="SAM" id="Phobius"/>
    </source>
</evidence>
<feature type="transmembrane region" description="Helical" evidence="1">
    <location>
        <begin position="442"/>
        <end position="463"/>
    </location>
</feature>
<feature type="transmembrane region" description="Helical" evidence="1">
    <location>
        <begin position="550"/>
        <end position="572"/>
    </location>
</feature>
<keyword evidence="1" id="KW-0472">Membrane</keyword>
<reference evidence="2 3" key="1">
    <citation type="submission" date="2019-07" db="EMBL/GenBank/DDBJ databases">
        <title>Tepidimonas taiwanensis I1-1 draft genome.</title>
        <authorList>
            <person name="Da Costa M.S."/>
            <person name="Froufe H.J.C."/>
            <person name="Egas C."/>
            <person name="Albuquerque L."/>
        </authorList>
    </citation>
    <scope>NUCLEOTIDE SEQUENCE [LARGE SCALE GENOMIC DNA]</scope>
    <source>
        <strain evidence="2 3">I1-1</strain>
    </source>
</reference>
<feature type="transmembrane region" description="Helical" evidence="1">
    <location>
        <begin position="373"/>
        <end position="397"/>
    </location>
</feature>
<dbReference type="InterPro" id="IPR011385">
    <property type="entry name" value="Site-sp_rcmbase"/>
</dbReference>